<evidence type="ECO:0000313" key="3">
    <source>
        <dbReference type="Proteomes" id="UP001642360"/>
    </source>
</evidence>
<dbReference type="PANTHER" id="PTHR33184:SF72">
    <property type="entry name" value="BETA-1,3-N-ACETYLGLUCOSAMINYLTRANSFERASE FAMILY PROTEIN"/>
    <property type="match status" value="1"/>
</dbReference>
<evidence type="ECO:0000256" key="1">
    <source>
        <dbReference type="ARBA" id="ARBA00022729"/>
    </source>
</evidence>
<dbReference type="Proteomes" id="UP001642360">
    <property type="component" value="Unassembled WGS sequence"/>
</dbReference>
<organism evidence="2 3">
    <name type="scientific">Ilex paraguariensis</name>
    <name type="common">yerba mate</name>
    <dbReference type="NCBI Taxonomy" id="185542"/>
    <lineage>
        <taxon>Eukaryota</taxon>
        <taxon>Viridiplantae</taxon>
        <taxon>Streptophyta</taxon>
        <taxon>Embryophyta</taxon>
        <taxon>Tracheophyta</taxon>
        <taxon>Spermatophyta</taxon>
        <taxon>Magnoliopsida</taxon>
        <taxon>eudicotyledons</taxon>
        <taxon>Gunneridae</taxon>
        <taxon>Pentapetalae</taxon>
        <taxon>asterids</taxon>
        <taxon>campanulids</taxon>
        <taxon>Aquifoliales</taxon>
        <taxon>Aquifoliaceae</taxon>
        <taxon>Ilex</taxon>
    </lineage>
</organism>
<proteinExistence type="predicted"/>
<keyword evidence="1" id="KW-0732">Signal</keyword>
<dbReference type="AlphaFoldDB" id="A0ABC8SGL2"/>
<feature type="non-terminal residue" evidence="2">
    <location>
        <position position="64"/>
    </location>
</feature>
<keyword evidence="3" id="KW-1185">Reference proteome</keyword>
<comment type="caution">
    <text evidence="2">The sequence shown here is derived from an EMBL/GenBank/DDBJ whole genome shotgun (WGS) entry which is preliminary data.</text>
</comment>
<accession>A0ABC8SGL2</accession>
<name>A0ABC8SGL2_9AQUA</name>
<dbReference type="Pfam" id="PF24068">
    <property type="entry name" value="TPD1_C"/>
    <property type="match status" value="1"/>
</dbReference>
<reference evidence="2 3" key="1">
    <citation type="submission" date="2024-02" db="EMBL/GenBank/DDBJ databases">
        <authorList>
            <person name="Vignale AGUSTIN F."/>
            <person name="Sosa J E."/>
            <person name="Modenutti C."/>
        </authorList>
    </citation>
    <scope>NUCLEOTIDE SEQUENCE [LARGE SCALE GENOMIC DNA]</scope>
</reference>
<dbReference type="InterPro" id="IPR040361">
    <property type="entry name" value="TPD1"/>
</dbReference>
<protein>
    <submittedName>
        <fullName evidence="2">Uncharacterized protein</fullName>
    </submittedName>
</protein>
<dbReference type="PANTHER" id="PTHR33184">
    <property type="entry name" value="PROTEIN TAPETUM DETERMINANT 1-LIKE-RELATED"/>
    <property type="match status" value="1"/>
</dbReference>
<feature type="non-terminal residue" evidence="2">
    <location>
        <position position="1"/>
    </location>
</feature>
<gene>
    <name evidence="2" type="ORF">ILEXP_LOCUS23604</name>
</gene>
<sequence length="64" mass="7107">TLQYERHIVTVNQVATGKRIQDKPEWNVTIANPEICTLLAVKLSCPGFQTVEKVDPLILSKSGD</sequence>
<dbReference type="EMBL" id="CAUOFW020002651">
    <property type="protein sequence ID" value="CAK9155216.1"/>
    <property type="molecule type" value="Genomic_DNA"/>
</dbReference>
<evidence type="ECO:0000313" key="2">
    <source>
        <dbReference type="EMBL" id="CAK9155216.1"/>
    </source>
</evidence>